<dbReference type="KEGG" id="pum:HGP31_07225"/>
<dbReference type="RefSeq" id="WP_168757373.1">
    <property type="nucleotide sequence ID" value="NZ_CP051487.1"/>
</dbReference>
<evidence type="ECO:0000313" key="1">
    <source>
        <dbReference type="EMBL" id="QJC78106.1"/>
    </source>
</evidence>
<reference evidence="1 2" key="1">
    <citation type="submission" date="2020-04" db="EMBL/GenBank/DDBJ databases">
        <authorList>
            <person name="Yao Y."/>
            <person name="He Z."/>
        </authorList>
    </citation>
    <scope>NUCLEOTIDE SEQUENCE [LARGE SCALE GENOMIC DNA]</scope>
    <source>
        <strain evidence="1 2">CY-1</strain>
    </source>
</reference>
<accession>A0AAE6ZUX3</accession>
<protein>
    <recommendedName>
        <fullName evidence="3">Lipoprotein</fullName>
    </recommendedName>
</protein>
<name>A0AAE6ZUX3_9PSED</name>
<organism evidence="1 2">
    <name type="scientific">Pseudomonas umsongensis</name>
    <dbReference type="NCBI Taxonomy" id="198618"/>
    <lineage>
        <taxon>Bacteria</taxon>
        <taxon>Pseudomonadati</taxon>
        <taxon>Pseudomonadota</taxon>
        <taxon>Gammaproteobacteria</taxon>
        <taxon>Pseudomonadales</taxon>
        <taxon>Pseudomonadaceae</taxon>
        <taxon>Pseudomonas</taxon>
    </lineage>
</organism>
<evidence type="ECO:0000313" key="2">
    <source>
        <dbReference type="Proteomes" id="UP000501367"/>
    </source>
</evidence>
<dbReference type="AlphaFoldDB" id="A0AAE6ZUX3"/>
<dbReference type="GeneID" id="72193360"/>
<sequence length="75" mass="8698">MFRQLLLGCVLGLGLAGCYYYSGGYDVAYPAPYYYPGYSPYYYHGGPRFYGGYRYYYWGGHAPRYYGGGYRHGHH</sequence>
<evidence type="ECO:0008006" key="3">
    <source>
        <dbReference type="Google" id="ProtNLM"/>
    </source>
</evidence>
<proteinExistence type="predicted"/>
<dbReference type="PROSITE" id="PS51257">
    <property type="entry name" value="PROKAR_LIPOPROTEIN"/>
    <property type="match status" value="1"/>
</dbReference>
<dbReference type="Proteomes" id="UP000501367">
    <property type="component" value="Chromosome"/>
</dbReference>
<gene>
    <name evidence="1" type="ORF">HGP31_07225</name>
</gene>
<dbReference type="EMBL" id="CP051487">
    <property type="protein sequence ID" value="QJC78106.1"/>
    <property type="molecule type" value="Genomic_DNA"/>
</dbReference>